<feature type="compositionally biased region" description="Polar residues" evidence="6">
    <location>
        <begin position="321"/>
        <end position="336"/>
    </location>
</feature>
<evidence type="ECO:0000259" key="7">
    <source>
        <dbReference type="PROSITE" id="PS50102"/>
    </source>
</evidence>
<feature type="compositionally biased region" description="Low complexity" evidence="6">
    <location>
        <begin position="110"/>
        <end position="126"/>
    </location>
</feature>
<dbReference type="GO" id="GO:0005829">
    <property type="term" value="C:cytosol"/>
    <property type="evidence" value="ECO:0007669"/>
    <property type="project" value="TreeGrafter"/>
</dbReference>
<dbReference type="Pfam" id="PF00076">
    <property type="entry name" value="RRM_1"/>
    <property type="match status" value="3"/>
</dbReference>
<evidence type="ECO:0000256" key="3">
    <source>
        <dbReference type="ARBA" id="ARBA00022884"/>
    </source>
</evidence>
<proteinExistence type="predicted"/>
<keyword evidence="2" id="KW-0677">Repeat</keyword>
<evidence type="ECO:0000256" key="5">
    <source>
        <dbReference type="PROSITE-ProRule" id="PRU00176"/>
    </source>
</evidence>
<evidence type="ECO:0000256" key="2">
    <source>
        <dbReference type="ARBA" id="ARBA00022737"/>
    </source>
</evidence>
<name>A0AAV0PCL9_9ROSI</name>
<evidence type="ECO:0000256" key="4">
    <source>
        <dbReference type="ARBA" id="ARBA00057395"/>
    </source>
</evidence>
<feature type="domain" description="RRM" evidence="7">
    <location>
        <begin position="138"/>
        <end position="218"/>
    </location>
</feature>
<dbReference type="SUPFAM" id="SSF54928">
    <property type="entry name" value="RNA-binding domain, RBD"/>
    <property type="match status" value="3"/>
</dbReference>
<feature type="compositionally biased region" description="Pro residues" evidence="6">
    <location>
        <begin position="100"/>
        <end position="109"/>
    </location>
</feature>
<dbReference type="PROSITE" id="PS50102">
    <property type="entry name" value="RRM"/>
    <property type="match status" value="3"/>
</dbReference>
<dbReference type="GO" id="GO:0006397">
    <property type="term" value="P:mRNA processing"/>
    <property type="evidence" value="ECO:0007669"/>
    <property type="project" value="UniProtKB-KW"/>
</dbReference>
<dbReference type="SMART" id="SM00360">
    <property type="entry name" value="RRM"/>
    <property type="match status" value="3"/>
</dbReference>
<dbReference type="FunFam" id="3.30.70.330:FF:000236">
    <property type="entry name" value="Polyadenylate-binding protein RBP45C"/>
    <property type="match status" value="1"/>
</dbReference>
<feature type="domain" description="RRM" evidence="7">
    <location>
        <begin position="230"/>
        <end position="309"/>
    </location>
</feature>
<dbReference type="EMBL" id="CAMGYJ010000008">
    <property type="protein sequence ID" value="CAI0468267.1"/>
    <property type="molecule type" value="Genomic_DNA"/>
</dbReference>
<organism evidence="8 9">
    <name type="scientific">Linum tenue</name>
    <dbReference type="NCBI Taxonomy" id="586396"/>
    <lineage>
        <taxon>Eukaryota</taxon>
        <taxon>Viridiplantae</taxon>
        <taxon>Streptophyta</taxon>
        <taxon>Embryophyta</taxon>
        <taxon>Tracheophyta</taxon>
        <taxon>Spermatophyta</taxon>
        <taxon>Magnoliopsida</taxon>
        <taxon>eudicotyledons</taxon>
        <taxon>Gunneridae</taxon>
        <taxon>Pentapetalae</taxon>
        <taxon>rosids</taxon>
        <taxon>fabids</taxon>
        <taxon>Malpighiales</taxon>
        <taxon>Linaceae</taxon>
        <taxon>Linum</taxon>
    </lineage>
</organism>
<evidence type="ECO:0000313" key="8">
    <source>
        <dbReference type="EMBL" id="CAI0468267.1"/>
    </source>
</evidence>
<dbReference type="FunFam" id="3.30.70.330:FF:000405">
    <property type="entry name" value="polyadenylate-binding protein RBP45"/>
    <property type="match status" value="1"/>
</dbReference>
<dbReference type="CDD" id="cd12344">
    <property type="entry name" value="RRM1_SECp43_like"/>
    <property type="match status" value="1"/>
</dbReference>
<comment type="caution">
    <text evidence="8">The sequence shown here is derived from an EMBL/GenBank/DDBJ whole genome shotgun (WGS) entry which is preliminary data.</text>
</comment>
<comment type="function">
    <text evidence="4">Heterogeneous nuclear ribonucleoprotein (hnRNP)-protein binding the poly(A) tail of mRNA and probably involved in some steps of pre-mRNA maturation.</text>
</comment>
<feature type="region of interest" description="Disordered" evidence="6">
    <location>
        <begin position="45"/>
        <end position="135"/>
    </location>
</feature>
<dbReference type="FunFam" id="3.30.70.330:FF:000650">
    <property type="entry name" value="Polyadenylate-binding protein RBP45"/>
    <property type="match status" value="1"/>
</dbReference>
<feature type="domain" description="RRM" evidence="7">
    <location>
        <begin position="338"/>
        <end position="410"/>
    </location>
</feature>
<keyword evidence="1" id="KW-0507">mRNA processing</keyword>
<evidence type="ECO:0000256" key="6">
    <source>
        <dbReference type="SAM" id="MobiDB-lite"/>
    </source>
</evidence>
<accession>A0AAV0PCL9</accession>
<dbReference type="PANTHER" id="PTHR47640">
    <property type="entry name" value="TRNA SELENOCYSTEINE 1-ASSOCIATED PROTEIN 1-RELATED-RELATED"/>
    <property type="match status" value="1"/>
</dbReference>
<sequence length="482" mass="53744">LFSNRQTVYLRESLWRVRLPFSLYSGASLRFSLWRFRVRVLLPLPPSRTPLPQSSAAKNPPLPPNFTMMPQQGAGGIPPQQAMPPQQYQQQPPYMMMMPQAPPSQPPPAAMWNGQQAQPPQQQQVPQGGGGGGSDEVRTLWIGDLQYWMDENYLHSCFSHTGEVASVKVIRNKQTNQAEGYGFMELISHAAAERILQTYNGTPMPNGEQNFRLNWASYGTGEKRDDGPEYTIFVGDLAADVTDYMLQETFSARYPSVKGAKVVIDRTTMRTKGYGFVRFTDEGEQMRAMTEMNGVFCSTRPMRVGVASNKKTMAPRGMPLTSFQNSTQRDSENDPNNTTIFVGNLDSNVTDDHLRELFGQYGQLVHVKIPAGKRCGFVQYANRSCAEEALNRLNGAELSGQSIRLSWGRNSSNKQQSEASNQWNGGGAADQAAGYYGYAQGYENYGYAQPPPPQDPSMYYGGGYPGYANYQQQQQVGYSHRT</sequence>
<dbReference type="CDD" id="cd12345">
    <property type="entry name" value="RRM2_SECp43_like"/>
    <property type="match status" value="1"/>
</dbReference>
<feature type="region of interest" description="Disordered" evidence="6">
    <location>
        <begin position="313"/>
        <end position="336"/>
    </location>
</feature>
<keyword evidence="9" id="KW-1185">Reference proteome</keyword>
<dbReference type="InterPro" id="IPR012677">
    <property type="entry name" value="Nucleotide-bd_a/b_plait_sf"/>
</dbReference>
<dbReference type="Proteomes" id="UP001154282">
    <property type="component" value="Unassembled WGS sequence"/>
</dbReference>
<protein>
    <recommendedName>
        <fullName evidence="7">RRM domain-containing protein</fullName>
    </recommendedName>
</protein>
<dbReference type="InterPro" id="IPR035979">
    <property type="entry name" value="RBD_domain_sf"/>
</dbReference>
<dbReference type="AlphaFoldDB" id="A0AAV0PCL9"/>
<evidence type="ECO:0000256" key="1">
    <source>
        <dbReference type="ARBA" id="ARBA00022664"/>
    </source>
</evidence>
<dbReference type="GO" id="GO:0003729">
    <property type="term" value="F:mRNA binding"/>
    <property type="evidence" value="ECO:0007669"/>
    <property type="project" value="InterPro"/>
</dbReference>
<keyword evidence="3 5" id="KW-0694">RNA-binding</keyword>
<dbReference type="InterPro" id="IPR050825">
    <property type="entry name" value="RBM42_RBP45_47-like"/>
</dbReference>
<dbReference type="PANTHER" id="PTHR47640:SF48">
    <property type="entry name" value="POLYADENYLATE-BINDING PROTEIN RBP45B"/>
    <property type="match status" value="1"/>
</dbReference>
<dbReference type="InterPro" id="IPR000504">
    <property type="entry name" value="RRM_dom"/>
</dbReference>
<dbReference type="Gene3D" id="3.30.70.330">
    <property type="match status" value="3"/>
</dbReference>
<feature type="non-terminal residue" evidence="8">
    <location>
        <position position="1"/>
    </location>
</feature>
<gene>
    <name evidence="8" type="ORF">LITE_LOCUS37738</name>
</gene>
<feature type="compositionally biased region" description="Low complexity" evidence="6">
    <location>
        <begin position="68"/>
        <end position="99"/>
    </location>
</feature>
<reference evidence="8" key="1">
    <citation type="submission" date="2022-08" db="EMBL/GenBank/DDBJ databases">
        <authorList>
            <person name="Gutierrez-Valencia J."/>
        </authorList>
    </citation>
    <scope>NUCLEOTIDE SEQUENCE</scope>
</reference>
<evidence type="ECO:0000313" key="9">
    <source>
        <dbReference type="Proteomes" id="UP001154282"/>
    </source>
</evidence>